<keyword evidence="5" id="KW-0430">Lectin</keyword>
<dbReference type="InterPro" id="IPR005052">
    <property type="entry name" value="Lectin_leg"/>
</dbReference>
<accession>A0AAV5WYN7</accession>
<feature type="transmembrane region" description="Helical" evidence="12">
    <location>
        <begin position="307"/>
        <end position="334"/>
    </location>
</feature>
<feature type="domain" description="L-type lectin-like" evidence="14">
    <location>
        <begin position="42"/>
        <end position="269"/>
    </location>
</feature>
<dbReference type="GO" id="GO:0005537">
    <property type="term" value="F:D-mannose binding"/>
    <property type="evidence" value="ECO:0007669"/>
    <property type="project" value="TreeGrafter"/>
</dbReference>
<evidence type="ECO:0000256" key="1">
    <source>
        <dbReference type="ARBA" id="ARBA00004194"/>
    </source>
</evidence>
<keyword evidence="7" id="KW-0333">Golgi apparatus</keyword>
<dbReference type="FunFam" id="2.60.120.200:FF:000017">
    <property type="entry name" value="Vesicular integral-membrane protein VIP36"/>
    <property type="match status" value="1"/>
</dbReference>
<dbReference type="GO" id="GO:0030134">
    <property type="term" value="C:COPII-coated ER to Golgi transport vesicle"/>
    <property type="evidence" value="ECO:0007669"/>
    <property type="project" value="TreeGrafter"/>
</dbReference>
<evidence type="ECO:0000256" key="11">
    <source>
        <dbReference type="ARBA" id="ARBA00046288"/>
    </source>
</evidence>
<evidence type="ECO:0000256" key="6">
    <source>
        <dbReference type="ARBA" id="ARBA00022989"/>
    </source>
</evidence>
<evidence type="ECO:0000256" key="4">
    <source>
        <dbReference type="ARBA" id="ARBA00022729"/>
    </source>
</evidence>
<dbReference type="GO" id="GO:0005789">
    <property type="term" value="C:endoplasmic reticulum membrane"/>
    <property type="evidence" value="ECO:0007669"/>
    <property type="project" value="TreeGrafter"/>
</dbReference>
<evidence type="ECO:0000256" key="5">
    <source>
        <dbReference type="ARBA" id="ARBA00022734"/>
    </source>
</evidence>
<comment type="caution">
    <text evidence="15">The sequence shown here is derived from an EMBL/GenBank/DDBJ whole genome shotgun (WGS) entry which is preliminary data.</text>
</comment>
<dbReference type="GO" id="GO:0000139">
    <property type="term" value="C:Golgi membrane"/>
    <property type="evidence" value="ECO:0007669"/>
    <property type="project" value="UniProtKB-SubCell"/>
</dbReference>
<dbReference type="AlphaFoldDB" id="A0AAV5WYN7"/>
<name>A0AAV5WYN7_9BILA</name>
<evidence type="ECO:0000256" key="2">
    <source>
        <dbReference type="ARBA" id="ARBA00022692"/>
    </source>
</evidence>
<dbReference type="GO" id="GO:0006888">
    <property type="term" value="P:endoplasmic reticulum to Golgi vesicle-mediated transport"/>
    <property type="evidence" value="ECO:0007669"/>
    <property type="project" value="TreeGrafter"/>
</dbReference>
<dbReference type="SUPFAM" id="SSF49899">
    <property type="entry name" value="Concanavalin A-like lectins/glucanases"/>
    <property type="match status" value="1"/>
</dbReference>
<evidence type="ECO:0000256" key="7">
    <source>
        <dbReference type="ARBA" id="ARBA00023034"/>
    </source>
</evidence>
<dbReference type="PANTHER" id="PTHR12223">
    <property type="entry name" value="VESICULAR MANNOSE-BINDING LECTIN"/>
    <property type="match status" value="1"/>
</dbReference>
<evidence type="ECO:0000256" key="13">
    <source>
        <dbReference type="SAM" id="SignalP"/>
    </source>
</evidence>
<organism evidence="15 16">
    <name type="scientific">Pristionchus fissidentatus</name>
    <dbReference type="NCBI Taxonomy" id="1538716"/>
    <lineage>
        <taxon>Eukaryota</taxon>
        <taxon>Metazoa</taxon>
        <taxon>Ecdysozoa</taxon>
        <taxon>Nematoda</taxon>
        <taxon>Chromadorea</taxon>
        <taxon>Rhabditida</taxon>
        <taxon>Rhabditina</taxon>
        <taxon>Diplogasteromorpha</taxon>
        <taxon>Diplogasteroidea</taxon>
        <taxon>Neodiplogasteridae</taxon>
        <taxon>Pristionchus</taxon>
    </lineage>
</organism>
<evidence type="ECO:0000256" key="8">
    <source>
        <dbReference type="ARBA" id="ARBA00023136"/>
    </source>
</evidence>
<feature type="chain" id="PRO_5043921622" description="L-type lectin-like domain-containing protein" evidence="13">
    <location>
        <begin position="21"/>
        <end position="346"/>
    </location>
</feature>
<dbReference type="GO" id="GO:0046872">
    <property type="term" value="F:metal ion binding"/>
    <property type="evidence" value="ECO:0007669"/>
    <property type="project" value="UniProtKB-KW"/>
</dbReference>
<evidence type="ECO:0000256" key="10">
    <source>
        <dbReference type="ARBA" id="ARBA00023180"/>
    </source>
</evidence>
<dbReference type="Pfam" id="PF03388">
    <property type="entry name" value="Lectin_leg-like"/>
    <property type="match status" value="1"/>
</dbReference>
<keyword evidence="3" id="KW-0479">Metal-binding</keyword>
<evidence type="ECO:0000313" key="15">
    <source>
        <dbReference type="EMBL" id="GMT35740.1"/>
    </source>
</evidence>
<evidence type="ECO:0000256" key="9">
    <source>
        <dbReference type="ARBA" id="ARBA00023157"/>
    </source>
</evidence>
<keyword evidence="6 12" id="KW-1133">Transmembrane helix</keyword>
<dbReference type="InterPro" id="IPR013320">
    <property type="entry name" value="ConA-like_dom_sf"/>
</dbReference>
<evidence type="ECO:0000259" key="14">
    <source>
        <dbReference type="PROSITE" id="PS51328"/>
    </source>
</evidence>
<dbReference type="PROSITE" id="PS51328">
    <property type="entry name" value="L_LECTIN_LIKE"/>
    <property type="match status" value="1"/>
</dbReference>
<keyword evidence="4 13" id="KW-0732">Signal</keyword>
<keyword evidence="8 12" id="KW-0472">Membrane</keyword>
<dbReference type="Gene3D" id="2.60.120.200">
    <property type="match status" value="1"/>
</dbReference>
<feature type="signal peptide" evidence="13">
    <location>
        <begin position="1"/>
        <end position="20"/>
    </location>
</feature>
<evidence type="ECO:0000256" key="12">
    <source>
        <dbReference type="SAM" id="Phobius"/>
    </source>
</evidence>
<keyword evidence="2 12" id="KW-0812">Transmembrane</keyword>
<evidence type="ECO:0000313" key="16">
    <source>
        <dbReference type="Proteomes" id="UP001432322"/>
    </source>
</evidence>
<dbReference type="Proteomes" id="UP001432322">
    <property type="component" value="Unassembled WGS sequence"/>
</dbReference>
<sequence>MGGPLRCLLFLSSLLLLSLAADSAADALSNGIGGKSIHEFRGFYKREHSLIKPYQGAGMEIPNWDLNGGVMVTPHYIRLTPDEQSRQGAIWNRAPVHSRDWELTVSFKVSGATGDLFGDGLAIWYAQDPNQMGPVFGSKDYFRGLAVFLDTYSNHNGPHKHGHPYISAMVADGTAHYDHDKDGTHTQLGGENTGCEAKFRNKEHDTNILIRYVGDTLSLFIDIDGKMEWKECMQVNNVHLPTGYYFGMSATTGELSDAHDIISVKMFEQEYSRVEKLGEINSDRIVPHAEFQAAPRDHSDDPPPSKLGFVGTVILVLIGVVVIIGVLGYGVLYFKNKNERQRKRFY</sequence>
<keyword evidence="10" id="KW-0325">Glycoprotein</keyword>
<keyword evidence="9" id="KW-1015">Disulfide bond</keyword>
<dbReference type="PANTHER" id="PTHR12223:SF45">
    <property type="entry name" value="RE50040P"/>
    <property type="match status" value="1"/>
</dbReference>
<comment type="subcellular location">
    <subcellularLocation>
        <location evidence="11">Endomembrane system</location>
        <topology evidence="11">Single-pass type I membrane protein</topology>
    </subcellularLocation>
    <subcellularLocation>
        <location evidence="1">Golgi apparatus membrane</location>
        <topology evidence="1">Single-pass membrane protein</topology>
    </subcellularLocation>
</comment>
<dbReference type="GO" id="GO:0005793">
    <property type="term" value="C:endoplasmic reticulum-Golgi intermediate compartment"/>
    <property type="evidence" value="ECO:0007669"/>
    <property type="project" value="TreeGrafter"/>
</dbReference>
<keyword evidence="16" id="KW-1185">Reference proteome</keyword>
<gene>
    <name evidence="15" type="ORF">PFISCL1PPCAC_27037</name>
</gene>
<evidence type="ECO:0000256" key="3">
    <source>
        <dbReference type="ARBA" id="ARBA00022723"/>
    </source>
</evidence>
<proteinExistence type="predicted"/>
<reference evidence="15" key="1">
    <citation type="submission" date="2023-10" db="EMBL/GenBank/DDBJ databases">
        <title>Genome assembly of Pristionchus species.</title>
        <authorList>
            <person name="Yoshida K."/>
            <person name="Sommer R.J."/>
        </authorList>
    </citation>
    <scope>NUCLEOTIDE SEQUENCE</scope>
    <source>
        <strain evidence="15">RS5133</strain>
    </source>
</reference>
<dbReference type="InterPro" id="IPR051136">
    <property type="entry name" value="Intracellular_Lectin-GPT"/>
</dbReference>
<dbReference type="EMBL" id="BTSY01000007">
    <property type="protein sequence ID" value="GMT35740.1"/>
    <property type="molecule type" value="Genomic_DNA"/>
</dbReference>
<protein>
    <recommendedName>
        <fullName evidence="14">L-type lectin-like domain-containing protein</fullName>
    </recommendedName>
</protein>